<evidence type="ECO:0000313" key="6">
    <source>
        <dbReference type="EMBL" id="MBB2890604.1"/>
    </source>
</evidence>
<dbReference type="CDD" id="cd00635">
    <property type="entry name" value="PLPDE_III_YBL036c_like"/>
    <property type="match status" value="1"/>
</dbReference>
<comment type="caution">
    <text evidence="6">The sequence shown here is derived from an EMBL/GenBank/DDBJ whole genome shotgun (WGS) entry which is preliminary data.</text>
</comment>
<proteinExistence type="inferred from homology"/>
<organism evidence="6 7">
    <name type="scientific">Flexivirga oryzae</name>
    <dbReference type="NCBI Taxonomy" id="1794944"/>
    <lineage>
        <taxon>Bacteria</taxon>
        <taxon>Bacillati</taxon>
        <taxon>Actinomycetota</taxon>
        <taxon>Actinomycetes</taxon>
        <taxon>Micrococcales</taxon>
        <taxon>Dermacoccaceae</taxon>
        <taxon>Flexivirga</taxon>
    </lineage>
</organism>
<comment type="similarity">
    <text evidence="2 4">Belongs to the pyridoxal phosphate-binding protein YggS/PROSC family.</text>
</comment>
<dbReference type="RefSeq" id="WP_183318835.1">
    <property type="nucleotide sequence ID" value="NZ_JACHVQ010000001.1"/>
</dbReference>
<evidence type="ECO:0000256" key="1">
    <source>
        <dbReference type="ARBA" id="ARBA00022898"/>
    </source>
</evidence>
<comment type="function">
    <text evidence="2">Pyridoxal 5'-phosphate (PLP)-binding protein, which is involved in PLP homeostasis.</text>
</comment>
<accession>A0A839N3F7</accession>
<feature type="modified residue" description="N6-(pyridoxal phosphate)lysine" evidence="2 3">
    <location>
        <position position="45"/>
    </location>
</feature>
<dbReference type="EMBL" id="JACHVQ010000001">
    <property type="protein sequence ID" value="MBB2890604.1"/>
    <property type="molecule type" value="Genomic_DNA"/>
</dbReference>
<reference evidence="6 7" key="1">
    <citation type="submission" date="2020-08" db="EMBL/GenBank/DDBJ databases">
        <title>Sequencing the genomes of 1000 actinobacteria strains.</title>
        <authorList>
            <person name="Klenk H.-P."/>
        </authorList>
    </citation>
    <scope>NUCLEOTIDE SEQUENCE [LARGE SCALE GENOMIC DNA]</scope>
    <source>
        <strain evidence="6 7">DSM 105369</strain>
    </source>
</reference>
<dbReference type="SUPFAM" id="SSF51419">
    <property type="entry name" value="PLP-binding barrel"/>
    <property type="match status" value="1"/>
</dbReference>
<dbReference type="Pfam" id="PF01168">
    <property type="entry name" value="Ala_racemase_N"/>
    <property type="match status" value="1"/>
</dbReference>
<dbReference type="InterPro" id="IPR001608">
    <property type="entry name" value="Ala_racemase_N"/>
</dbReference>
<dbReference type="GO" id="GO:0030170">
    <property type="term" value="F:pyridoxal phosphate binding"/>
    <property type="evidence" value="ECO:0007669"/>
    <property type="project" value="UniProtKB-UniRule"/>
</dbReference>
<dbReference type="PANTHER" id="PTHR10146:SF14">
    <property type="entry name" value="PYRIDOXAL PHOSPHATE HOMEOSTASIS PROTEIN"/>
    <property type="match status" value="1"/>
</dbReference>
<evidence type="ECO:0000256" key="3">
    <source>
        <dbReference type="PIRSR" id="PIRSR004848-1"/>
    </source>
</evidence>
<evidence type="ECO:0000256" key="4">
    <source>
        <dbReference type="RuleBase" id="RU004514"/>
    </source>
</evidence>
<sequence length="239" mass="25036">MTELYDAGRRDELAANLATVHDRIDRACAAAGRDPGDVTLIAVTKFFPASDVEHLAALGVRDVGENRDQEAGAKFADLPTDVRERLTVHFIGQLQSNKAAHVVRYADVVQSVDRPKIAAALDRAAAGAERTLDVLVQIDLSDATGRGGIAPEAARALAAQIADSATLRLRGVMAVAPLNADPAPAFERLAELAGAIRADHPQADWVSAGMSGDLEQAVAAGATHLRVGSAILGYRPGPR</sequence>
<dbReference type="NCBIfam" id="TIGR00044">
    <property type="entry name" value="YggS family pyridoxal phosphate-dependent enzyme"/>
    <property type="match status" value="1"/>
</dbReference>
<evidence type="ECO:0000313" key="7">
    <source>
        <dbReference type="Proteomes" id="UP000559182"/>
    </source>
</evidence>
<dbReference type="InterPro" id="IPR011078">
    <property type="entry name" value="PyrdxlP_homeostasis"/>
</dbReference>
<dbReference type="Proteomes" id="UP000559182">
    <property type="component" value="Unassembled WGS sequence"/>
</dbReference>
<dbReference type="HAMAP" id="MF_02087">
    <property type="entry name" value="PLP_homeostasis"/>
    <property type="match status" value="1"/>
</dbReference>
<protein>
    <recommendedName>
        <fullName evidence="2">Pyridoxal phosphate homeostasis protein</fullName>
        <shortName evidence="2">PLP homeostasis protein</shortName>
    </recommendedName>
</protein>
<feature type="domain" description="Alanine racemase N-terminal" evidence="5">
    <location>
        <begin position="20"/>
        <end position="236"/>
    </location>
</feature>
<dbReference type="InterPro" id="IPR029066">
    <property type="entry name" value="PLP-binding_barrel"/>
</dbReference>
<dbReference type="PANTHER" id="PTHR10146">
    <property type="entry name" value="PROLINE SYNTHETASE CO-TRANSCRIBED BACTERIAL HOMOLOG PROTEIN"/>
    <property type="match status" value="1"/>
</dbReference>
<keyword evidence="1 2" id="KW-0663">Pyridoxal phosphate</keyword>
<evidence type="ECO:0000259" key="5">
    <source>
        <dbReference type="Pfam" id="PF01168"/>
    </source>
</evidence>
<gene>
    <name evidence="6" type="ORF">FHU39_000588</name>
</gene>
<name>A0A839N3F7_9MICO</name>
<dbReference type="PIRSF" id="PIRSF004848">
    <property type="entry name" value="YBL036c_PLPDEIII"/>
    <property type="match status" value="1"/>
</dbReference>
<keyword evidence="7" id="KW-1185">Reference proteome</keyword>
<evidence type="ECO:0000256" key="2">
    <source>
        <dbReference type="HAMAP-Rule" id="MF_02087"/>
    </source>
</evidence>
<comment type="cofactor">
    <cofactor evidence="3">
        <name>pyridoxal 5'-phosphate</name>
        <dbReference type="ChEBI" id="CHEBI:597326"/>
    </cofactor>
</comment>
<dbReference type="AlphaFoldDB" id="A0A839N3F7"/>
<dbReference type="Gene3D" id="3.20.20.10">
    <property type="entry name" value="Alanine racemase"/>
    <property type="match status" value="1"/>
</dbReference>